<gene>
    <name evidence="1" type="ORF">SETTUDRAFT_163202</name>
</gene>
<dbReference type="HOGENOM" id="CLU_3088784_0_0_1"/>
<dbReference type="Proteomes" id="UP000016935">
    <property type="component" value="Unassembled WGS sequence"/>
</dbReference>
<evidence type="ECO:0000313" key="1">
    <source>
        <dbReference type="EMBL" id="EOA87177.1"/>
    </source>
</evidence>
<dbReference type="RefSeq" id="XP_008025649.1">
    <property type="nucleotide sequence ID" value="XM_008027458.1"/>
</dbReference>
<dbReference type="EMBL" id="KB908592">
    <property type="protein sequence ID" value="EOA87177.1"/>
    <property type="molecule type" value="Genomic_DNA"/>
</dbReference>
<protein>
    <submittedName>
        <fullName evidence="1">Uncharacterized protein</fullName>
    </submittedName>
</protein>
<reference evidence="1 2" key="2">
    <citation type="journal article" date="2013" name="PLoS Genet.">
        <title>Comparative genome structure, secondary metabolite, and effector coding capacity across Cochliobolus pathogens.</title>
        <authorList>
            <person name="Condon B.J."/>
            <person name="Leng Y."/>
            <person name="Wu D."/>
            <person name="Bushley K.E."/>
            <person name="Ohm R.A."/>
            <person name="Otillar R."/>
            <person name="Martin J."/>
            <person name="Schackwitz W."/>
            <person name="Grimwood J."/>
            <person name="MohdZainudin N."/>
            <person name="Xue C."/>
            <person name="Wang R."/>
            <person name="Manning V.A."/>
            <person name="Dhillon B."/>
            <person name="Tu Z.J."/>
            <person name="Steffenson B.J."/>
            <person name="Salamov A."/>
            <person name="Sun H."/>
            <person name="Lowry S."/>
            <person name="LaButti K."/>
            <person name="Han J."/>
            <person name="Copeland A."/>
            <person name="Lindquist E."/>
            <person name="Barry K."/>
            <person name="Schmutz J."/>
            <person name="Baker S.E."/>
            <person name="Ciuffetti L.M."/>
            <person name="Grigoriev I.V."/>
            <person name="Zhong S."/>
            <person name="Turgeon B.G."/>
        </authorList>
    </citation>
    <scope>NUCLEOTIDE SEQUENCE [LARGE SCALE GENOMIC DNA]</scope>
    <source>
        <strain evidence="2">28A</strain>
    </source>
</reference>
<evidence type="ECO:0000313" key="2">
    <source>
        <dbReference type="Proteomes" id="UP000016935"/>
    </source>
</evidence>
<accession>R0KGM9</accession>
<dbReference type="AlphaFoldDB" id="R0KGM9"/>
<name>R0KGM9_EXST2</name>
<dbReference type="GeneID" id="19398685"/>
<sequence length="52" mass="5775">MPLARLRTAHVMQSPSLLAYLGLSRAILTVISVHHHTRATLGRKHTAHWAPV</sequence>
<reference evidence="1 2" key="1">
    <citation type="journal article" date="2012" name="PLoS Pathog.">
        <title>Diverse lifestyles and strategies of plant pathogenesis encoded in the genomes of eighteen Dothideomycetes fungi.</title>
        <authorList>
            <person name="Ohm R.A."/>
            <person name="Feau N."/>
            <person name="Henrissat B."/>
            <person name="Schoch C.L."/>
            <person name="Horwitz B.A."/>
            <person name="Barry K.W."/>
            <person name="Condon B.J."/>
            <person name="Copeland A.C."/>
            <person name="Dhillon B."/>
            <person name="Glaser F."/>
            <person name="Hesse C.N."/>
            <person name="Kosti I."/>
            <person name="LaButti K."/>
            <person name="Lindquist E.A."/>
            <person name="Lucas S."/>
            <person name="Salamov A.A."/>
            <person name="Bradshaw R.E."/>
            <person name="Ciuffetti L."/>
            <person name="Hamelin R.C."/>
            <person name="Kema G.H.J."/>
            <person name="Lawrence C."/>
            <person name="Scott J.A."/>
            <person name="Spatafora J.W."/>
            <person name="Turgeon B.G."/>
            <person name="de Wit P.J.G.M."/>
            <person name="Zhong S."/>
            <person name="Goodwin S.B."/>
            <person name="Grigoriev I.V."/>
        </authorList>
    </citation>
    <scope>NUCLEOTIDE SEQUENCE [LARGE SCALE GENOMIC DNA]</scope>
    <source>
        <strain evidence="2">28A</strain>
    </source>
</reference>
<keyword evidence="2" id="KW-1185">Reference proteome</keyword>
<proteinExistence type="predicted"/>
<organism evidence="1 2">
    <name type="scientific">Exserohilum turcicum (strain 28A)</name>
    <name type="common">Northern leaf blight fungus</name>
    <name type="synonym">Setosphaeria turcica</name>
    <dbReference type="NCBI Taxonomy" id="671987"/>
    <lineage>
        <taxon>Eukaryota</taxon>
        <taxon>Fungi</taxon>
        <taxon>Dikarya</taxon>
        <taxon>Ascomycota</taxon>
        <taxon>Pezizomycotina</taxon>
        <taxon>Dothideomycetes</taxon>
        <taxon>Pleosporomycetidae</taxon>
        <taxon>Pleosporales</taxon>
        <taxon>Pleosporineae</taxon>
        <taxon>Pleosporaceae</taxon>
        <taxon>Exserohilum</taxon>
    </lineage>
</organism>